<dbReference type="RefSeq" id="WP_275682115.1">
    <property type="nucleotide sequence ID" value="NZ_JAJLJH010000002.1"/>
</dbReference>
<name>A0A9X1YIK6_9BURK</name>
<dbReference type="CDD" id="cd04301">
    <property type="entry name" value="NAT_SF"/>
    <property type="match status" value="1"/>
</dbReference>
<protein>
    <submittedName>
        <fullName evidence="2">GNAT family N-acetyltransferase</fullName>
    </submittedName>
</protein>
<evidence type="ECO:0000313" key="2">
    <source>
        <dbReference type="EMBL" id="MCK9686085.1"/>
    </source>
</evidence>
<sequence>MNALLKTAARALLGDYAIYFVYRLDKDAAPAPAPPGHGKFSFEFVDEASARASVDPLIQSQIEYVGAGAWAFACRDGARVVGLCFYWAGDRYRRRNFWPLADDEAKLVQLVTLPEMRGRGIAGDLIGWSSRAMFDQGFRQLFARIWHSNKPSWRAFERAHWKRAALVVEISPLKRARPVRIRIGRRPSGRTD</sequence>
<comment type="caution">
    <text evidence="2">The sequence shown here is derived from an EMBL/GenBank/DDBJ whole genome shotgun (WGS) entry which is preliminary data.</text>
</comment>
<reference evidence="2" key="1">
    <citation type="submission" date="2021-11" db="EMBL/GenBank/DDBJ databases">
        <title>BS-T2-15 a new species belonging to the Comamonadaceae family isolated from the soil of a French oak forest.</title>
        <authorList>
            <person name="Mieszkin S."/>
            <person name="Alain K."/>
        </authorList>
    </citation>
    <scope>NUCLEOTIDE SEQUENCE</scope>
    <source>
        <strain evidence="2">BS-T2-15</strain>
    </source>
</reference>
<proteinExistence type="predicted"/>
<dbReference type="EMBL" id="JAJLJH010000002">
    <property type="protein sequence ID" value="MCK9686085.1"/>
    <property type="molecule type" value="Genomic_DNA"/>
</dbReference>
<organism evidence="2 3">
    <name type="scientific">Scleromatobacter humisilvae</name>
    <dbReference type="NCBI Taxonomy" id="2897159"/>
    <lineage>
        <taxon>Bacteria</taxon>
        <taxon>Pseudomonadati</taxon>
        <taxon>Pseudomonadota</taxon>
        <taxon>Betaproteobacteria</taxon>
        <taxon>Burkholderiales</taxon>
        <taxon>Sphaerotilaceae</taxon>
        <taxon>Scleromatobacter</taxon>
    </lineage>
</organism>
<dbReference type="GO" id="GO:0016747">
    <property type="term" value="F:acyltransferase activity, transferring groups other than amino-acyl groups"/>
    <property type="evidence" value="ECO:0007669"/>
    <property type="project" value="InterPro"/>
</dbReference>
<evidence type="ECO:0000259" key="1">
    <source>
        <dbReference type="PROSITE" id="PS51186"/>
    </source>
</evidence>
<dbReference type="Proteomes" id="UP001139353">
    <property type="component" value="Unassembled WGS sequence"/>
</dbReference>
<gene>
    <name evidence="2" type="ORF">LPC04_10240</name>
</gene>
<dbReference type="InterPro" id="IPR016181">
    <property type="entry name" value="Acyl_CoA_acyltransferase"/>
</dbReference>
<dbReference type="Gene3D" id="3.40.630.30">
    <property type="match status" value="1"/>
</dbReference>
<feature type="domain" description="N-acetyltransferase" evidence="1">
    <location>
        <begin position="28"/>
        <end position="192"/>
    </location>
</feature>
<keyword evidence="3" id="KW-1185">Reference proteome</keyword>
<accession>A0A9X1YIK6</accession>
<dbReference type="AlphaFoldDB" id="A0A9X1YIK6"/>
<dbReference type="SUPFAM" id="SSF55729">
    <property type="entry name" value="Acyl-CoA N-acyltransferases (Nat)"/>
    <property type="match status" value="1"/>
</dbReference>
<evidence type="ECO:0000313" key="3">
    <source>
        <dbReference type="Proteomes" id="UP001139353"/>
    </source>
</evidence>
<dbReference type="PROSITE" id="PS51186">
    <property type="entry name" value="GNAT"/>
    <property type="match status" value="1"/>
</dbReference>
<dbReference type="Pfam" id="PF00583">
    <property type="entry name" value="Acetyltransf_1"/>
    <property type="match status" value="1"/>
</dbReference>
<dbReference type="InterPro" id="IPR000182">
    <property type="entry name" value="GNAT_dom"/>
</dbReference>